<proteinExistence type="predicted"/>
<organism evidence="1 2">
    <name type="scientific">Gossypium arboreum</name>
    <name type="common">Tree cotton</name>
    <name type="synonym">Gossypium nanking</name>
    <dbReference type="NCBI Taxonomy" id="29729"/>
    <lineage>
        <taxon>Eukaryota</taxon>
        <taxon>Viridiplantae</taxon>
        <taxon>Streptophyta</taxon>
        <taxon>Embryophyta</taxon>
        <taxon>Tracheophyta</taxon>
        <taxon>Spermatophyta</taxon>
        <taxon>Magnoliopsida</taxon>
        <taxon>eudicotyledons</taxon>
        <taxon>Gunneridae</taxon>
        <taxon>Pentapetalae</taxon>
        <taxon>rosids</taxon>
        <taxon>malvids</taxon>
        <taxon>Malvales</taxon>
        <taxon>Malvaceae</taxon>
        <taxon>Malvoideae</taxon>
        <taxon>Gossypium</taxon>
    </lineage>
</organism>
<accession>A0A0B0NIE0</accession>
<sequence length="23" mass="2727">MYSYAKYPVLSNMLCHDVHLNDL</sequence>
<name>A0A0B0NIE0_GOSAR</name>
<keyword evidence="2" id="KW-1185">Reference proteome</keyword>
<evidence type="ECO:0000313" key="1">
    <source>
        <dbReference type="EMBL" id="KHG11584.1"/>
    </source>
</evidence>
<protein>
    <submittedName>
        <fullName evidence="1">Uncharacterized protein</fullName>
    </submittedName>
</protein>
<evidence type="ECO:0000313" key="2">
    <source>
        <dbReference type="Proteomes" id="UP000032142"/>
    </source>
</evidence>
<dbReference type="AlphaFoldDB" id="A0A0B0NIE0"/>
<dbReference type="Proteomes" id="UP000032142">
    <property type="component" value="Unassembled WGS sequence"/>
</dbReference>
<reference evidence="2" key="1">
    <citation type="submission" date="2014-09" db="EMBL/GenBank/DDBJ databases">
        <authorList>
            <person name="Mudge J."/>
            <person name="Ramaraj T."/>
            <person name="Lindquist I.E."/>
            <person name="Bharti A.K."/>
            <person name="Sundararajan A."/>
            <person name="Cameron C.T."/>
            <person name="Woodward J.E."/>
            <person name="May G.D."/>
            <person name="Brubaker C."/>
            <person name="Broadhvest J."/>
            <person name="Wilkins T.A."/>
        </authorList>
    </citation>
    <scope>NUCLEOTIDE SEQUENCE</scope>
    <source>
        <strain evidence="2">cv. AKA8401</strain>
    </source>
</reference>
<dbReference type="EMBL" id="KN396132">
    <property type="protein sequence ID" value="KHG11584.1"/>
    <property type="molecule type" value="Genomic_DNA"/>
</dbReference>
<gene>
    <name evidence="1" type="ORF">F383_16296</name>
</gene>